<dbReference type="Pfam" id="PF00775">
    <property type="entry name" value="Dioxygenase_C"/>
    <property type="match status" value="1"/>
</dbReference>
<feature type="signal peptide" evidence="4">
    <location>
        <begin position="1"/>
        <end position="26"/>
    </location>
</feature>
<keyword evidence="3" id="KW-0560">Oxidoreductase</keyword>
<protein>
    <recommendedName>
        <fullName evidence="5">Intradiol ring-cleavage dioxygenases domain-containing protein</fullName>
    </recommendedName>
</protein>
<keyword evidence="2" id="KW-0223">Dioxygenase</keyword>
<dbReference type="InterPro" id="IPR015889">
    <property type="entry name" value="Intradiol_dOase_core"/>
</dbReference>
<dbReference type="Gene3D" id="2.60.130.10">
    <property type="entry name" value="Aromatic compound dioxygenase"/>
    <property type="match status" value="1"/>
</dbReference>
<dbReference type="PANTHER" id="PTHR33711:SF7">
    <property type="entry name" value="INTRADIOL RING-CLEAVAGE DIOXYGENASES DOMAIN-CONTAINING PROTEIN-RELATED"/>
    <property type="match status" value="1"/>
</dbReference>
<evidence type="ECO:0000256" key="4">
    <source>
        <dbReference type="SAM" id="SignalP"/>
    </source>
</evidence>
<evidence type="ECO:0000313" key="7">
    <source>
        <dbReference type="Proteomes" id="UP001597090"/>
    </source>
</evidence>
<feature type="chain" id="PRO_5045063933" description="Intradiol ring-cleavage dioxygenases domain-containing protein" evidence="4">
    <location>
        <begin position="27"/>
        <end position="216"/>
    </location>
</feature>
<evidence type="ECO:0000256" key="3">
    <source>
        <dbReference type="ARBA" id="ARBA00023002"/>
    </source>
</evidence>
<keyword evidence="7" id="KW-1185">Reference proteome</keyword>
<dbReference type="InterPro" id="IPR000627">
    <property type="entry name" value="Intradiol_dOase_C"/>
</dbReference>
<gene>
    <name evidence="6" type="ORF">ACFQZQ_04840</name>
</gene>
<evidence type="ECO:0000259" key="5">
    <source>
        <dbReference type="Pfam" id="PF00775"/>
    </source>
</evidence>
<evidence type="ECO:0000313" key="6">
    <source>
        <dbReference type="EMBL" id="MFD0738612.1"/>
    </source>
</evidence>
<proteinExistence type="inferred from homology"/>
<dbReference type="SUPFAM" id="SSF49482">
    <property type="entry name" value="Aromatic compound dioxygenase"/>
    <property type="match status" value="1"/>
</dbReference>
<dbReference type="InterPro" id="IPR050770">
    <property type="entry name" value="Intradiol_RC_Dioxygenase"/>
</dbReference>
<dbReference type="EMBL" id="JBHTIH010000002">
    <property type="protein sequence ID" value="MFD0738612.1"/>
    <property type="molecule type" value="Genomic_DNA"/>
</dbReference>
<feature type="domain" description="Intradiol ring-cleavage dioxygenases" evidence="5">
    <location>
        <begin position="58"/>
        <end position="173"/>
    </location>
</feature>
<name>A0ABW2YJL0_9GAMM</name>
<organism evidence="6 7">
    <name type="scientific">Lysobacter koreensis</name>
    <dbReference type="NCBI Taxonomy" id="266122"/>
    <lineage>
        <taxon>Bacteria</taxon>
        <taxon>Pseudomonadati</taxon>
        <taxon>Pseudomonadota</taxon>
        <taxon>Gammaproteobacteria</taxon>
        <taxon>Lysobacterales</taxon>
        <taxon>Lysobacteraceae</taxon>
        <taxon>Lysobacter</taxon>
    </lineage>
</organism>
<comment type="similarity">
    <text evidence="1">Belongs to the intradiol ring-cleavage dioxygenase family.</text>
</comment>
<dbReference type="PANTHER" id="PTHR33711">
    <property type="entry name" value="DIOXYGENASE, PUTATIVE (AFU_ORTHOLOGUE AFUA_2G02910)-RELATED"/>
    <property type="match status" value="1"/>
</dbReference>
<keyword evidence="4" id="KW-0732">Signal</keyword>
<evidence type="ECO:0000256" key="2">
    <source>
        <dbReference type="ARBA" id="ARBA00022964"/>
    </source>
</evidence>
<reference evidence="7" key="1">
    <citation type="journal article" date="2019" name="Int. J. Syst. Evol. Microbiol.">
        <title>The Global Catalogue of Microorganisms (GCM) 10K type strain sequencing project: providing services to taxonomists for standard genome sequencing and annotation.</title>
        <authorList>
            <consortium name="The Broad Institute Genomics Platform"/>
            <consortium name="The Broad Institute Genome Sequencing Center for Infectious Disease"/>
            <person name="Wu L."/>
            <person name="Ma J."/>
        </authorList>
    </citation>
    <scope>NUCLEOTIDE SEQUENCE [LARGE SCALE GENOMIC DNA]</scope>
    <source>
        <strain evidence="7">CCUG 55491</strain>
    </source>
</reference>
<evidence type="ECO:0000256" key="1">
    <source>
        <dbReference type="ARBA" id="ARBA00007825"/>
    </source>
</evidence>
<sequence length="216" mass="23757">MKETPMRRLPMLLVLCSIMAAALAQAREPIVGLPCEGCEAVFDGLPATLASRARIVPTAEPGEPMLVSGRVLGPEGAPRAGIVVYAYQINDRGIYPPPSRGRVSHRHGALRAWVSSYGEGRYAFDTIRPASYPSRDTPQHIHLHVLERGCSTYYIDDILFKDDPLLSDAHARSRLGRGGPGIGTPKRHKGVWHITRDIRLGHNIPGYRPCVRRIAD</sequence>
<accession>A0ABW2YJL0</accession>
<dbReference type="Proteomes" id="UP001597090">
    <property type="component" value="Unassembled WGS sequence"/>
</dbReference>
<comment type="caution">
    <text evidence="6">The sequence shown here is derived from an EMBL/GenBank/DDBJ whole genome shotgun (WGS) entry which is preliminary data.</text>
</comment>